<evidence type="ECO:0000313" key="3">
    <source>
        <dbReference type="Proteomes" id="UP000190389"/>
    </source>
</evidence>
<dbReference type="Pfam" id="PF13333">
    <property type="entry name" value="rve_2"/>
    <property type="match status" value="1"/>
</dbReference>
<feature type="non-terminal residue" evidence="2">
    <location>
        <position position="1"/>
    </location>
</feature>
<gene>
    <name evidence="2" type="ORF">SAMN02745154_00553</name>
</gene>
<accession>A0A1T4LVD7</accession>
<keyword evidence="3" id="KW-1185">Reference proteome</keyword>
<proteinExistence type="predicted"/>
<dbReference type="InterPro" id="IPR001584">
    <property type="entry name" value="Integrase_cat-core"/>
</dbReference>
<dbReference type="EMBL" id="FUXF01000021">
    <property type="protein sequence ID" value="SJZ58693.1"/>
    <property type="molecule type" value="Genomic_DNA"/>
</dbReference>
<dbReference type="AlphaFoldDB" id="A0A1T4LVD7"/>
<evidence type="ECO:0000313" key="2">
    <source>
        <dbReference type="EMBL" id="SJZ58693.1"/>
    </source>
</evidence>
<organism evidence="2 3">
    <name type="scientific">Mycoplasmopsis verecunda</name>
    <dbReference type="NCBI Taxonomy" id="171291"/>
    <lineage>
        <taxon>Bacteria</taxon>
        <taxon>Bacillati</taxon>
        <taxon>Mycoplasmatota</taxon>
        <taxon>Mycoplasmoidales</taxon>
        <taxon>Metamycoplasmataceae</taxon>
        <taxon>Mycoplasmopsis</taxon>
    </lineage>
</organism>
<dbReference type="GO" id="GO:0015074">
    <property type="term" value="P:DNA integration"/>
    <property type="evidence" value="ECO:0007669"/>
    <property type="project" value="InterPro"/>
</dbReference>
<name>A0A1T4LVD7_9BACT</name>
<protein>
    <submittedName>
        <fullName evidence="2">Integrase core domain-containing protein</fullName>
    </submittedName>
</protein>
<reference evidence="3" key="1">
    <citation type="submission" date="2017-02" db="EMBL/GenBank/DDBJ databases">
        <authorList>
            <person name="Varghese N."/>
            <person name="Submissions S."/>
        </authorList>
    </citation>
    <scope>NUCLEOTIDE SEQUENCE [LARGE SCALE GENOMIC DNA]</scope>
    <source>
        <strain evidence="3">ATCC 27862</strain>
    </source>
</reference>
<evidence type="ECO:0000259" key="1">
    <source>
        <dbReference type="Pfam" id="PF13333"/>
    </source>
</evidence>
<sequence length="39" mass="4926">IDEYVDYWNNKRPIKALNYMSPNEYLDFFDERNCPKYLF</sequence>
<feature type="domain" description="Integrase catalytic" evidence="1">
    <location>
        <begin position="1"/>
        <end position="25"/>
    </location>
</feature>
<dbReference type="Proteomes" id="UP000190389">
    <property type="component" value="Unassembled WGS sequence"/>
</dbReference>